<name>A0A6J5LRP6_9CAUD</name>
<protein>
    <submittedName>
        <fullName evidence="1">Uncharacterized protein</fullName>
    </submittedName>
</protein>
<organism evidence="1">
    <name type="scientific">uncultured Caudovirales phage</name>
    <dbReference type="NCBI Taxonomy" id="2100421"/>
    <lineage>
        <taxon>Viruses</taxon>
        <taxon>Duplodnaviria</taxon>
        <taxon>Heunggongvirae</taxon>
        <taxon>Uroviricota</taxon>
        <taxon>Caudoviricetes</taxon>
        <taxon>Peduoviridae</taxon>
        <taxon>Maltschvirus</taxon>
        <taxon>Maltschvirus maltsch</taxon>
    </lineage>
</organism>
<evidence type="ECO:0000313" key="1">
    <source>
        <dbReference type="EMBL" id="CAB4137224.1"/>
    </source>
</evidence>
<proteinExistence type="predicted"/>
<sequence>MKIYMSNQKAALSHAHAYVYEELERYGYDYDGADGLIKRTQQTKTIAELLQVLGQNKDKTKFPQLKAKEFYQAMLKVVPHLKHFKEHGGTECRGWYRVWSAITQESGYFCSFDLGRDADMAIDFVTHGAITPEQYQAHVTKRTLKMMAATMTAGRVDTAKILDYFSVEYRDQCLDMALVRAVEAV</sequence>
<dbReference type="EMBL" id="LR796331">
    <property type="protein sequence ID" value="CAB4137224.1"/>
    <property type="molecule type" value="Genomic_DNA"/>
</dbReference>
<accession>A0A6J5LRP6</accession>
<gene>
    <name evidence="1" type="ORF">UFOVP327_9</name>
</gene>
<reference evidence="1" key="1">
    <citation type="submission" date="2020-04" db="EMBL/GenBank/DDBJ databases">
        <authorList>
            <person name="Chiriac C."/>
            <person name="Salcher M."/>
            <person name="Ghai R."/>
            <person name="Kavagutti S V."/>
        </authorList>
    </citation>
    <scope>NUCLEOTIDE SEQUENCE</scope>
</reference>